<accession>A0A1G6L8J4</accession>
<sequence length="93" mass="10567">MKFDKQLFRSDSFLIMFHAAGFILLLFGIYSTVFHLHTGAMMAPEMLGVRLFDIAGGWVLLGGFTLNLIAWTGLRNKRKKTTILPSKQSRFPM</sequence>
<dbReference type="RefSeq" id="WP_091568038.1">
    <property type="nucleotide sequence ID" value="NZ_FMZA01000007.1"/>
</dbReference>
<keyword evidence="1" id="KW-0812">Transmembrane</keyword>
<dbReference type="Proteomes" id="UP000199387">
    <property type="component" value="Unassembled WGS sequence"/>
</dbReference>
<feature type="transmembrane region" description="Helical" evidence="1">
    <location>
        <begin position="12"/>
        <end position="34"/>
    </location>
</feature>
<evidence type="ECO:0000256" key="1">
    <source>
        <dbReference type="SAM" id="Phobius"/>
    </source>
</evidence>
<dbReference type="OrthoDB" id="10012744at2"/>
<dbReference type="EMBL" id="FMZA01000007">
    <property type="protein sequence ID" value="SDC39105.1"/>
    <property type="molecule type" value="Genomic_DNA"/>
</dbReference>
<gene>
    <name evidence="2" type="ORF">SAMN04488112_10784</name>
</gene>
<organism evidence="2 3">
    <name type="scientific">Melghirimyces thermohalophilus</name>
    <dbReference type="NCBI Taxonomy" id="1236220"/>
    <lineage>
        <taxon>Bacteria</taxon>
        <taxon>Bacillati</taxon>
        <taxon>Bacillota</taxon>
        <taxon>Bacilli</taxon>
        <taxon>Bacillales</taxon>
        <taxon>Thermoactinomycetaceae</taxon>
        <taxon>Melghirimyces</taxon>
    </lineage>
</organism>
<proteinExistence type="predicted"/>
<keyword evidence="1" id="KW-0472">Membrane</keyword>
<evidence type="ECO:0000313" key="2">
    <source>
        <dbReference type="EMBL" id="SDC39105.1"/>
    </source>
</evidence>
<keyword evidence="3" id="KW-1185">Reference proteome</keyword>
<protein>
    <submittedName>
        <fullName evidence="2">Uncharacterized protein</fullName>
    </submittedName>
</protein>
<keyword evidence="1" id="KW-1133">Transmembrane helix</keyword>
<feature type="transmembrane region" description="Helical" evidence="1">
    <location>
        <begin position="54"/>
        <end position="74"/>
    </location>
</feature>
<reference evidence="2 3" key="1">
    <citation type="submission" date="2016-10" db="EMBL/GenBank/DDBJ databases">
        <authorList>
            <person name="de Groot N.N."/>
        </authorList>
    </citation>
    <scope>NUCLEOTIDE SEQUENCE [LARGE SCALE GENOMIC DNA]</scope>
    <source>
        <strain evidence="2 3">DSM 45514</strain>
    </source>
</reference>
<evidence type="ECO:0000313" key="3">
    <source>
        <dbReference type="Proteomes" id="UP000199387"/>
    </source>
</evidence>
<dbReference type="AlphaFoldDB" id="A0A1G6L8J4"/>
<name>A0A1G6L8J4_9BACL</name>
<dbReference type="STRING" id="1236220.SAMN04488112_10784"/>